<evidence type="ECO:0000313" key="2">
    <source>
        <dbReference type="Proteomes" id="UP001209755"/>
    </source>
</evidence>
<gene>
    <name evidence="1" type="ORF">M2319_002193</name>
</gene>
<protein>
    <submittedName>
        <fullName evidence="1">Peptidoglycan/xylan/chitin deacetylase (PgdA/CDA1 family)</fullName>
    </submittedName>
</protein>
<evidence type="ECO:0000313" key="1">
    <source>
        <dbReference type="EMBL" id="MCW2307856.1"/>
    </source>
</evidence>
<dbReference type="InterPro" id="IPR049591">
    <property type="entry name" value="CE4_u4-like"/>
</dbReference>
<dbReference type="CDD" id="cd10928">
    <property type="entry name" value="CE4_u4"/>
    <property type="match status" value="1"/>
</dbReference>
<comment type="caution">
    <text evidence="1">The sequence shown here is derived from an EMBL/GenBank/DDBJ whole genome shotgun (WGS) entry which is preliminary data.</text>
</comment>
<dbReference type="RefSeq" id="WP_264601487.1">
    <property type="nucleotide sequence ID" value="NZ_JAOQNS010000005.1"/>
</dbReference>
<reference evidence="2" key="1">
    <citation type="submission" date="2023-07" db="EMBL/GenBank/DDBJ databases">
        <title>Genome sequencing of Purple Non-Sulfur Bacteria from various extreme environments.</title>
        <authorList>
            <person name="Mayer M."/>
        </authorList>
    </citation>
    <scope>NUCLEOTIDE SEQUENCE [LARGE SCALE GENOMIC DNA]</scope>
    <source>
        <strain evidence="2">DSM 17935</strain>
    </source>
</reference>
<dbReference type="EMBL" id="JAOQNS010000005">
    <property type="protein sequence ID" value="MCW2307856.1"/>
    <property type="molecule type" value="Genomic_DNA"/>
</dbReference>
<proteinExistence type="predicted"/>
<name>A0ABT3HBT7_9HYPH</name>
<keyword evidence="2" id="KW-1185">Reference proteome</keyword>
<organism evidence="1 2">
    <name type="scientific">Rhodobium gokarnense</name>
    <dbReference type="NCBI Taxonomy" id="364296"/>
    <lineage>
        <taxon>Bacteria</taxon>
        <taxon>Pseudomonadati</taxon>
        <taxon>Pseudomonadota</taxon>
        <taxon>Alphaproteobacteria</taxon>
        <taxon>Hyphomicrobiales</taxon>
        <taxon>Rhodobiaceae</taxon>
        <taxon>Rhodobium</taxon>
    </lineage>
</organism>
<dbReference type="Gene3D" id="3.20.20.370">
    <property type="entry name" value="Glycoside hydrolase/deacetylase"/>
    <property type="match status" value="1"/>
</dbReference>
<dbReference type="InterPro" id="IPR011330">
    <property type="entry name" value="Glyco_hydro/deAcase_b/a-brl"/>
</dbReference>
<dbReference type="Proteomes" id="UP001209755">
    <property type="component" value="Unassembled WGS sequence"/>
</dbReference>
<sequence>MSTDEASFAAILTDRLDKAGETGTRLSFWWRDDDAVAPSPALDRLLALRARFDVPLALAVIPEGATQALAERLASEPAVAVLQHGWAHANHQPAGEKNAELGNGRPADKVLAELARGRERLSGLFGDRFRPVLVPPWNRIAADVADRIPQVGLTGLSTFARADGRPHRVNTHLDPVAWKTTRSFAGWDDAAATIAAELDRRIAGDAEPFGLLTHHLVHDAALWRFVEVFLEVTARHPAVTWPDTDTLFGL</sequence>
<accession>A0ABT3HBT7</accession>
<dbReference type="SUPFAM" id="SSF88713">
    <property type="entry name" value="Glycoside hydrolase/deacetylase"/>
    <property type="match status" value="1"/>
</dbReference>